<evidence type="ECO:0000259" key="8">
    <source>
        <dbReference type="PROSITE" id="PS50020"/>
    </source>
</evidence>
<dbReference type="OMA" id="AIFHRRY"/>
<sequence length="562" mass="66057">MKLILTRIQSKQKGWFSWLFTKNFNLKINNETFLLKTGNIYLGYIIEIFSLDVNLKIDIDNIMYDYSKTFTVGESYLEVDNPCFKGVLFFTAINGNFLTFLENQKTKCNTTKLSRLLQNCTDIHVMRLSYEKIEYHVNKENYTTSLQNAITTSSLPLGWETAVYKKRILYVNHNIKLCYWKSPGFIYNVLREKIDHFENNLLNLTFLSLRTLTSIKLEVRRGHILDSTVIYILQHVDKLKTKKLHASFIDEIGQDYGALMREFIYETSLEILNDPRLEVCNDFVDVKPNDFCNQNLLSETVKEIANRHEQICEFTDDFKGKNRLTDEAFYIYLGVFIALLLICNENIDYTFSLAFYENLLLRRYTMRLIQDVQYQKSLNWMCQNEVTEDILPGVTSTNKSDLIYSIFYDKLFLQKKVPYDFISKGFYSVIPEDFRDMFESDELSMLISNNKYLEVSHLKEFVLYNLCSESTEEIIWLWEILKSKDQIFLRKFLKFITGSGSIPMLINNSSFKIVIEQNNLKDSLLRASACLNKLVLSKYSNKQTLEEILDFSILNTEGFHKV</sequence>
<evidence type="ECO:0000313" key="10">
    <source>
        <dbReference type="EMBL" id="EEQ82217.1"/>
    </source>
</evidence>
<dbReference type="SUPFAM" id="SSF56204">
    <property type="entry name" value="Hect, E3 ligase catalytic domain"/>
    <property type="match status" value="1"/>
</dbReference>
<dbReference type="UniPathway" id="UPA00143"/>
<dbReference type="GO" id="GO:0016567">
    <property type="term" value="P:protein ubiquitination"/>
    <property type="evidence" value="ECO:0007669"/>
    <property type="project" value="UniProtKB-UniPathway"/>
</dbReference>
<dbReference type="PANTHER" id="PTHR11254">
    <property type="entry name" value="HECT DOMAIN UBIQUITIN-PROTEIN LIGASE"/>
    <property type="match status" value="1"/>
</dbReference>
<evidence type="ECO:0000256" key="3">
    <source>
        <dbReference type="ARBA" id="ARBA00012485"/>
    </source>
</evidence>
<evidence type="ECO:0000256" key="1">
    <source>
        <dbReference type="ARBA" id="ARBA00000885"/>
    </source>
</evidence>
<dbReference type="Proteomes" id="UP000009082">
    <property type="component" value="Unassembled WGS sequence"/>
</dbReference>
<dbReference type="InterPro" id="IPR001202">
    <property type="entry name" value="WW_dom"/>
</dbReference>
<evidence type="ECO:0000256" key="4">
    <source>
        <dbReference type="ARBA" id="ARBA00022679"/>
    </source>
</evidence>
<dbReference type="VEuPathDB" id="MicrosporidiaDB:NCER_101103"/>
<dbReference type="InterPro" id="IPR035983">
    <property type="entry name" value="Hect_E3_ubiquitin_ligase"/>
</dbReference>
<name>C4V987_VAIC1</name>
<keyword evidence="5" id="KW-0677">Repeat</keyword>
<dbReference type="EC" id="2.3.2.26" evidence="3"/>
<dbReference type="HOGENOM" id="CLU_035440_0_0_1"/>
<feature type="domain" description="HECT" evidence="9">
    <location>
        <begin position="235"/>
        <end position="562"/>
    </location>
</feature>
<dbReference type="PROSITE" id="PS50237">
    <property type="entry name" value="HECT"/>
    <property type="match status" value="1"/>
</dbReference>
<accession>C4V987</accession>
<reference evidence="11" key="1">
    <citation type="journal article" date="2009" name="PLoS Pathog.">
        <title>Genomic analyses of the microsporidian Nosema ceranae, an emergent pathogen of honey bees.</title>
        <authorList>
            <person name="Cornman R.S."/>
            <person name="Chen Y.P."/>
            <person name="Schatz M.C."/>
            <person name="Street C."/>
            <person name="Zhao Y."/>
            <person name="Desany B."/>
            <person name="Egholm M."/>
            <person name="Hutchison S."/>
            <person name="Pettis J.S."/>
            <person name="Lipkin W.I."/>
            <person name="Evans J.D."/>
        </authorList>
    </citation>
    <scope>NUCLEOTIDE SEQUENCE [LARGE SCALE GENOMIC DNA]</scope>
    <source>
        <strain evidence="11">BRL01</strain>
    </source>
</reference>
<evidence type="ECO:0000256" key="2">
    <source>
        <dbReference type="ARBA" id="ARBA00004906"/>
    </source>
</evidence>
<evidence type="ECO:0000256" key="7">
    <source>
        <dbReference type="PROSITE-ProRule" id="PRU00104"/>
    </source>
</evidence>
<evidence type="ECO:0000313" key="11">
    <source>
        <dbReference type="Proteomes" id="UP000009082"/>
    </source>
</evidence>
<dbReference type="PROSITE" id="PS50020">
    <property type="entry name" value="WW_DOMAIN_2"/>
    <property type="match status" value="1"/>
</dbReference>
<dbReference type="OrthoDB" id="8068875at2759"/>
<dbReference type="InParanoid" id="C4V987"/>
<dbReference type="InterPro" id="IPR000569">
    <property type="entry name" value="HECT_dom"/>
</dbReference>
<organism evidence="11">
    <name type="scientific">Vairimorpha ceranae (strain BRL01)</name>
    <name type="common">Microsporidian parasite</name>
    <name type="synonym">Nosema ceranae</name>
    <dbReference type="NCBI Taxonomy" id="578460"/>
    <lineage>
        <taxon>Eukaryota</taxon>
        <taxon>Fungi</taxon>
        <taxon>Fungi incertae sedis</taxon>
        <taxon>Microsporidia</taxon>
        <taxon>Nosematidae</taxon>
        <taxon>Vairimorpha</taxon>
    </lineage>
</organism>
<dbReference type="STRING" id="578460.C4V987"/>
<proteinExistence type="predicted"/>
<dbReference type="EMBL" id="ACOL01000093">
    <property type="protein sequence ID" value="EEQ82217.1"/>
    <property type="molecule type" value="Genomic_DNA"/>
</dbReference>
<dbReference type="SUPFAM" id="SSF51045">
    <property type="entry name" value="WW domain"/>
    <property type="match status" value="1"/>
</dbReference>
<evidence type="ECO:0000256" key="5">
    <source>
        <dbReference type="ARBA" id="ARBA00022737"/>
    </source>
</evidence>
<dbReference type="GO" id="GO:0061630">
    <property type="term" value="F:ubiquitin protein ligase activity"/>
    <property type="evidence" value="ECO:0007669"/>
    <property type="project" value="UniProtKB-EC"/>
</dbReference>
<comment type="pathway">
    <text evidence="2">Protein modification; protein ubiquitination.</text>
</comment>
<dbReference type="Pfam" id="PF00632">
    <property type="entry name" value="HECT"/>
    <property type="match status" value="1"/>
</dbReference>
<dbReference type="InterPro" id="IPR050409">
    <property type="entry name" value="E3_ubiq-protein_ligase"/>
</dbReference>
<keyword evidence="4" id="KW-0808">Transferase</keyword>
<dbReference type="Gene3D" id="3.30.2410.10">
    <property type="entry name" value="Hect, E3 ligase catalytic domain"/>
    <property type="match status" value="1"/>
</dbReference>
<keyword evidence="6 7" id="KW-0833">Ubl conjugation pathway</keyword>
<gene>
    <name evidence="10" type="ORF">NCER_101103</name>
</gene>
<dbReference type="PANTHER" id="PTHR11254:SF440">
    <property type="entry name" value="E3 UBIQUITIN-PROTEIN LIGASE NEDD-4"/>
    <property type="match status" value="1"/>
</dbReference>
<feature type="active site" description="Glycyl thioester intermediate" evidence="7">
    <location>
        <position position="530"/>
    </location>
</feature>
<protein>
    <recommendedName>
        <fullName evidence="3">HECT-type E3 ubiquitin transferase</fullName>
        <ecNumber evidence="3">2.3.2.26</ecNumber>
    </recommendedName>
</protein>
<dbReference type="AlphaFoldDB" id="C4V987"/>
<dbReference type="InterPro" id="IPR036020">
    <property type="entry name" value="WW_dom_sf"/>
</dbReference>
<comment type="catalytic activity">
    <reaction evidence="1">
        <text>S-ubiquitinyl-[E2 ubiquitin-conjugating enzyme]-L-cysteine + [acceptor protein]-L-lysine = [E2 ubiquitin-conjugating enzyme]-L-cysteine + N(6)-ubiquitinyl-[acceptor protein]-L-lysine.</text>
        <dbReference type="EC" id="2.3.2.26"/>
    </reaction>
</comment>
<evidence type="ECO:0000256" key="6">
    <source>
        <dbReference type="ARBA" id="ARBA00022786"/>
    </source>
</evidence>
<dbReference type="KEGG" id="nce:NCER_101103"/>
<evidence type="ECO:0000259" key="9">
    <source>
        <dbReference type="PROSITE" id="PS50237"/>
    </source>
</evidence>
<dbReference type="Gene3D" id="3.90.1750.10">
    <property type="entry name" value="Hect, E3 ligase catalytic domains"/>
    <property type="match status" value="1"/>
</dbReference>
<feature type="domain" description="WW" evidence="8">
    <location>
        <begin position="153"/>
        <end position="185"/>
    </location>
</feature>
<dbReference type="FunCoup" id="C4V987">
    <property type="interactions" value="128"/>
</dbReference>
<dbReference type="SMART" id="SM00119">
    <property type="entry name" value="HECTc"/>
    <property type="match status" value="1"/>
</dbReference>